<feature type="signal peptide" evidence="2">
    <location>
        <begin position="1"/>
        <end position="28"/>
    </location>
</feature>
<dbReference type="PANTHER" id="PTHR45691:SF1">
    <property type="entry name" value="FH2 DOMAIN-CONTAINING PROTEIN 1-RELATED"/>
    <property type="match status" value="1"/>
</dbReference>
<sequence>MGGSYKALRRMLYNLIVLAMLIAVAVESCPTPPVVLHSTLIAACSTEPARSAIGCSMYRFCGNETLQPAIFPQLCTTLKIAGSLCNDDANISSSLALCAQLRVQYTDDVQFRSCLPPYPISSTSAIKALHLHACEEMEGYPGDPMAGCDTCTNVFCPNPLASLSAGCIDMPMGQCDGLDALCTLGASVLCKKNLKDAPMRPPSPPPDQAPASAMVPPAVTSAYCMADSSLPQCTSYEYPLANITSDLSSLCASMAYMPGCTIWAACQAGGNVTGDFCRPMTLLSTICIDMPSMSGCKSYVALCKNTSAVQQCRSFPAIPGLPTTSQAKLAVVSGLCTANRTAMTPVLLNLTTSMCAACNQFSCRDYLTPLSSICSLMPGLSGCSTYYSWCQASAAWEVATGSSISFYCKDQLIPAPARFPQVQPVTWTPQPHMKYLPPSPVATESPPPVLVKKSPPPVLVKKSPPPVLVKKSPPPVLVKKSPPPLLVKKSPPPVLVKKSPPPVLVKKSPPPVLVKKSPPPVLVKKSPPPVLVKKSPPPVLVKKSPPPVLVKKSPPPVRAHRRCW</sequence>
<comment type="caution">
    <text evidence="3">The sequence shown here is derived from an EMBL/GenBank/DDBJ whole genome shotgun (WGS) entry which is preliminary data.</text>
</comment>
<feature type="compositionally biased region" description="Pro residues" evidence="1">
    <location>
        <begin position="480"/>
        <end position="557"/>
    </location>
</feature>
<proteinExistence type="predicted"/>
<name>A0A8J4DDS6_9CHLO</name>
<evidence type="ECO:0000313" key="3">
    <source>
        <dbReference type="EMBL" id="GIL97123.1"/>
    </source>
</evidence>
<dbReference type="Proteomes" id="UP000722791">
    <property type="component" value="Unassembled WGS sequence"/>
</dbReference>
<keyword evidence="2" id="KW-0732">Signal</keyword>
<protein>
    <submittedName>
        <fullName evidence="3">Uncharacterized protein</fullName>
    </submittedName>
</protein>
<evidence type="ECO:0000256" key="1">
    <source>
        <dbReference type="SAM" id="MobiDB-lite"/>
    </source>
</evidence>
<dbReference type="GO" id="GO:0005884">
    <property type="term" value="C:actin filament"/>
    <property type="evidence" value="ECO:0007669"/>
    <property type="project" value="TreeGrafter"/>
</dbReference>
<feature type="region of interest" description="Disordered" evidence="1">
    <location>
        <begin position="438"/>
        <end position="457"/>
    </location>
</feature>
<dbReference type="EMBL" id="BNCQ01000004">
    <property type="protein sequence ID" value="GIL97123.1"/>
    <property type="molecule type" value="Genomic_DNA"/>
</dbReference>
<dbReference type="PANTHER" id="PTHR45691">
    <property type="entry name" value="PROTEIN DIAPHANOUS"/>
    <property type="match status" value="1"/>
</dbReference>
<gene>
    <name evidence="3" type="ORF">Vretimale_2865</name>
</gene>
<dbReference type="GO" id="GO:0030041">
    <property type="term" value="P:actin filament polymerization"/>
    <property type="evidence" value="ECO:0007669"/>
    <property type="project" value="TreeGrafter"/>
</dbReference>
<feature type="chain" id="PRO_5035264140" evidence="2">
    <location>
        <begin position="29"/>
        <end position="564"/>
    </location>
</feature>
<accession>A0A8J4DDS6</accession>
<evidence type="ECO:0000256" key="2">
    <source>
        <dbReference type="SAM" id="SignalP"/>
    </source>
</evidence>
<feature type="region of interest" description="Disordered" evidence="1">
    <location>
        <begin position="480"/>
        <end position="564"/>
    </location>
</feature>
<organism evidence="3 4">
    <name type="scientific">Volvox reticuliferus</name>
    <dbReference type="NCBI Taxonomy" id="1737510"/>
    <lineage>
        <taxon>Eukaryota</taxon>
        <taxon>Viridiplantae</taxon>
        <taxon>Chlorophyta</taxon>
        <taxon>core chlorophytes</taxon>
        <taxon>Chlorophyceae</taxon>
        <taxon>CS clade</taxon>
        <taxon>Chlamydomonadales</taxon>
        <taxon>Volvocaceae</taxon>
        <taxon>Volvox</taxon>
    </lineage>
</organism>
<dbReference type="AlphaFoldDB" id="A0A8J4DDS6"/>
<evidence type="ECO:0000313" key="4">
    <source>
        <dbReference type="Proteomes" id="UP000722791"/>
    </source>
</evidence>
<dbReference type="InterPro" id="IPR051412">
    <property type="entry name" value="Formin_Homology_Diaphanous_sf"/>
</dbReference>
<reference evidence="3" key="1">
    <citation type="journal article" date="2021" name="Proc. Natl. Acad. Sci. U.S.A.">
        <title>Three genomes in the algal genus Volvox reveal the fate of a haploid sex-determining region after a transition to homothallism.</title>
        <authorList>
            <person name="Yamamoto K."/>
            <person name="Hamaji T."/>
            <person name="Kawai-Toyooka H."/>
            <person name="Matsuzaki R."/>
            <person name="Takahashi F."/>
            <person name="Nishimura Y."/>
            <person name="Kawachi M."/>
            <person name="Noguchi H."/>
            <person name="Minakuchi Y."/>
            <person name="Umen J.G."/>
            <person name="Toyoda A."/>
            <person name="Nozaki H."/>
        </authorList>
    </citation>
    <scope>NUCLEOTIDE SEQUENCE</scope>
    <source>
        <strain evidence="3">NIES-3785</strain>
    </source>
</reference>